<dbReference type="Proteomes" id="UP001519064">
    <property type="component" value="Unassembled WGS sequence"/>
</dbReference>
<evidence type="ECO:0000313" key="3">
    <source>
        <dbReference type="Proteomes" id="UP001519064"/>
    </source>
</evidence>
<protein>
    <recommendedName>
        <fullName evidence="4">Integral membrane protein</fullName>
    </recommendedName>
</protein>
<sequence length="215" mass="22757">MGGDRTTVAGGMATALESRQQPPVSGARKSLSSLLWAVVLPASMILGAGIGQWLLWLGVVLMLAVVASAACLIGGLWHRAGAATLVAFAGFALMLFAGPAVYEVYMKTVGDPVAAVVTEVTDQHNRRGPDMFCTVEETGGDHETYEVSQQENCFGQAEKGDRVEIRKDPLGLLDPRLPDGPDQRNTTEITLGVTTGLTALIAAATFYAGQRRRRG</sequence>
<evidence type="ECO:0000313" key="2">
    <source>
        <dbReference type="EMBL" id="MBO8191012.1"/>
    </source>
</evidence>
<gene>
    <name evidence="2" type="ORF">ITI46_04770</name>
</gene>
<dbReference type="RefSeq" id="WP_209238106.1">
    <property type="nucleotide sequence ID" value="NZ_JADKMA010000014.1"/>
</dbReference>
<proteinExistence type="predicted"/>
<name>A0ABS3X6L0_9ACTN</name>
<organism evidence="2 3">
    <name type="scientific">Streptomyces oryzae</name>
    <dbReference type="NCBI Taxonomy" id="1434886"/>
    <lineage>
        <taxon>Bacteria</taxon>
        <taxon>Bacillati</taxon>
        <taxon>Actinomycetota</taxon>
        <taxon>Actinomycetes</taxon>
        <taxon>Kitasatosporales</taxon>
        <taxon>Streptomycetaceae</taxon>
        <taxon>Streptomyces</taxon>
    </lineage>
</organism>
<reference evidence="2 3" key="1">
    <citation type="submission" date="2020-11" db="EMBL/GenBank/DDBJ databases">
        <title>Streptomyces spirodelae sp. nov., isolated from duckweed.</title>
        <authorList>
            <person name="Saimee Y."/>
            <person name="Duangmal K."/>
        </authorList>
    </citation>
    <scope>NUCLEOTIDE SEQUENCE [LARGE SCALE GENOMIC DNA]</scope>
    <source>
        <strain evidence="2 3">S16-07</strain>
    </source>
</reference>
<evidence type="ECO:0000256" key="1">
    <source>
        <dbReference type="SAM" id="Phobius"/>
    </source>
</evidence>
<keyword evidence="3" id="KW-1185">Reference proteome</keyword>
<accession>A0ABS3X6L0</accession>
<evidence type="ECO:0008006" key="4">
    <source>
        <dbReference type="Google" id="ProtNLM"/>
    </source>
</evidence>
<feature type="transmembrane region" description="Helical" evidence="1">
    <location>
        <begin position="56"/>
        <end position="77"/>
    </location>
</feature>
<comment type="caution">
    <text evidence="2">The sequence shown here is derived from an EMBL/GenBank/DDBJ whole genome shotgun (WGS) entry which is preliminary data.</text>
</comment>
<feature type="transmembrane region" description="Helical" evidence="1">
    <location>
        <begin position="189"/>
        <end position="209"/>
    </location>
</feature>
<keyword evidence="1" id="KW-0812">Transmembrane</keyword>
<keyword evidence="1" id="KW-0472">Membrane</keyword>
<keyword evidence="1" id="KW-1133">Transmembrane helix</keyword>
<dbReference type="EMBL" id="JADKMA010000014">
    <property type="protein sequence ID" value="MBO8191012.1"/>
    <property type="molecule type" value="Genomic_DNA"/>
</dbReference>
<feature type="transmembrane region" description="Helical" evidence="1">
    <location>
        <begin position="31"/>
        <end position="50"/>
    </location>
</feature>
<feature type="transmembrane region" description="Helical" evidence="1">
    <location>
        <begin position="84"/>
        <end position="102"/>
    </location>
</feature>